<dbReference type="RefSeq" id="WP_159752389.1">
    <property type="nucleotide sequence ID" value="NZ_WUQX01000001.1"/>
</dbReference>
<name>A0A7X3MJ24_9FIRM</name>
<dbReference type="EMBL" id="WUQX01000001">
    <property type="protein sequence ID" value="MXP77234.1"/>
    <property type="molecule type" value="Genomic_DNA"/>
</dbReference>
<accession>A0A7X3MJ24</accession>
<dbReference type="InterPro" id="IPR046639">
    <property type="entry name" value="DUF6751"/>
</dbReference>
<evidence type="ECO:0000313" key="1">
    <source>
        <dbReference type="EMBL" id="MXP77234.1"/>
    </source>
</evidence>
<dbReference type="Proteomes" id="UP000460412">
    <property type="component" value="Unassembled WGS sequence"/>
</dbReference>
<gene>
    <name evidence="1" type="ORF">GN277_18180</name>
</gene>
<evidence type="ECO:0000313" key="2">
    <source>
        <dbReference type="Proteomes" id="UP000460412"/>
    </source>
</evidence>
<dbReference type="Pfam" id="PF20536">
    <property type="entry name" value="DUF6751"/>
    <property type="match status" value="1"/>
</dbReference>
<keyword evidence="2" id="KW-1185">Reference proteome</keyword>
<organism evidence="1 2">
    <name type="scientific">Sporofaciens musculi</name>
    <dbReference type="NCBI Taxonomy" id="2681861"/>
    <lineage>
        <taxon>Bacteria</taxon>
        <taxon>Bacillati</taxon>
        <taxon>Bacillota</taxon>
        <taxon>Clostridia</taxon>
        <taxon>Lachnospirales</taxon>
        <taxon>Lachnospiraceae</taxon>
        <taxon>Sporofaciens</taxon>
    </lineage>
</organism>
<comment type="caution">
    <text evidence="1">The sequence shown here is derived from an EMBL/GenBank/DDBJ whole genome shotgun (WGS) entry which is preliminary data.</text>
</comment>
<proteinExistence type="predicted"/>
<dbReference type="AlphaFoldDB" id="A0A7X3MJ24"/>
<sequence length="158" mass="18329">MAGEYRFNVLWGVTMNPNYNQTITIYNCFRAADNPESKADIWQKTALHNCFYKSVIRRTEYAQKNPMMDNTYTVRIPVSAHYVPYREWICLSEEERKRYFTCSQNDIVIRGECEADITGSSPDTASQVLARYKPDSFVVTAFSDNTSHLRAKHYRLGG</sequence>
<protein>
    <submittedName>
        <fullName evidence="1">Uncharacterized protein</fullName>
    </submittedName>
</protein>
<reference evidence="1 2" key="1">
    <citation type="submission" date="2019-12" db="EMBL/GenBank/DDBJ databases">
        <title>Sporaefaciens musculi gen. nov., sp. nov., a novel bacterium isolated from the caecum of an obese mouse.</title>
        <authorList>
            <person name="Rasmussen T.S."/>
            <person name="Streidl T."/>
            <person name="Hitch T.C.A."/>
            <person name="Wortmann E."/>
            <person name="Deptula P."/>
            <person name="Hansen M."/>
            <person name="Nielsen D.S."/>
            <person name="Clavel T."/>
            <person name="Vogensen F.K."/>
        </authorList>
    </citation>
    <scope>NUCLEOTIDE SEQUENCE [LARGE SCALE GENOMIC DNA]</scope>
    <source>
        <strain evidence="1 2">WCA-9-b2</strain>
    </source>
</reference>